<keyword evidence="6 7" id="KW-0472">Membrane</keyword>
<feature type="domain" description="Polysaccharide chain length determinant N-terminal" evidence="8">
    <location>
        <begin position="5"/>
        <end position="97"/>
    </location>
</feature>
<evidence type="ECO:0000256" key="6">
    <source>
        <dbReference type="ARBA" id="ARBA00023136"/>
    </source>
</evidence>
<comment type="similarity">
    <text evidence="2">Belongs to the CpsC/CapA family.</text>
</comment>
<comment type="caution">
    <text evidence="10">The sequence shown here is derived from an EMBL/GenBank/DDBJ whole genome shotgun (WGS) entry which is preliminary data.</text>
</comment>
<dbReference type="GO" id="GO:0004713">
    <property type="term" value="F:protein tyrosine kinase activity"/>
    <property type="evidence" value="ECO:0007669"/>
    <property type="project" value="TreeGrafter"/>
</dbReference>
<gene>
    <name evidence="10" type="ORF">CLIT_14c01290</name>
</gene>
<dbReference type="Pfam" id="PF02706">
    <property type="entry name" value="Wzz"/>
    <property type="match status" value="1"/>
</dbReference>
<sequence length="229" mass="25331">MEVEETIDIREILGLIRKRIGMIALITLLATGISAAVSFFALTPVYETSTTLMVNKAKDDVDRGIDYQDVMLSQKLVNTYGEIAKSKVVMGKVIKKLNLDISTTQIANKISITPVKDTEIMRITVSDSSPALAVKIADTTAQVFMEEVSRIMNVDNVQMIDRAETPADPVKPRKLMNVAIAAVLGLMMGLGLAFLIEFLDNTIKTPEDVERHMEMQVIGMIPVFEQIEK</sequence>
<keyword evidence="3" id="KW-1003">Cell membrane</keyword>
<feature type="domain" description="Tyrosine-protein kinase G-rich" evidence="9">
    <location>
        <begin position="146"/>
        <end position="195"/>
    </location>
</feature>
<keyword evidence="5 7" id="KW-1133">Transmembrane helix</keyword>
<reference evidence="10 11" key="1">
    <citation type="submission" date="2014-03" db="EMBL/GenBank/DDBJ databases">
        <title>Genome sequence of Clostridium litorale W6, DSM 5388.</title>
        <authorList>
            <person name="Poehlein A."/>
            <person name="Jagirdar A."/>
            <person name="Khonsari B."/>
            <person name="Chibani C.M."/>
            <person name="Gutierrez Gutierrez D.A."/>
            <person name="Davydova E."/>
            <person name="Alghaithi H.S."/>
            <person name="Nair K.P."/>
            <person name="Dhamotharan K."/>
            <person name="Chandran L."/>
            <person name="G W."/>
            <person name="Daniel R."/>
        </authorList>
    </citation>
    <scope>NUCLEOTIDE SEQUENCE [LARGE SCALE GENOMIC DNA]</scope>
    <source>
        <strain evidence="10 11">W6</strain>
    </source>
</reference>
<evidence type="ECO:0000313" key="11">
    <source>
        <dbReference type="Proteomes" id="UP000027946"/>
    </source>
</evidence>
<evidence type="ECO:0000256" key="2">
    <source>
        <dbReference type="ARBA" id="ARBA00006683"/>
    </source>
</evidence>
<comment type="subcellular location">
    <subcellularLocation>
        <location evidence="1">Cell membrane</location>
        <topology evidence="1">Multi-pass membrane protein</topology>
    </subcellularLocation>
</comment>
<evidence type="ECO:0000256" key="3">
    <source>
        <dbReference type="ARBA" id="ARBA00022475"/>
    </source>
</evidence>
<accession>A0A069RD38</accession>
<dbReference type="PANTHER" id="PTHR32309:SF13">
    <property type="entry name" value="FERRIC ENTEROBACTIN TRANSPORT PROTEIN FEPE"/>
    <property type="match status" value="1"/>
</dbReference>
<dbReference type="Pfam" id="PF13807">
    <property type="entry name" value="GNVR"/>
    <property type="match status" value="1"/>
</dbReference>
<dbReference type="Proteomes" id="UP000027946">
    <property type="component" value="Unassembled WGS sequence"/>
</dbReference>
<dbReference type="AlphaFoldDB" id="A0A069RD38"/>
<evidence type="ECO:0000259" key="9">
    <source>
        <dbReference type="Pfam" id="PF13807"/>
    </source>
</evidence>
<proteinExistence type="inferred from homology"/>
<dbReference type="OrthoDB" id="2360475at2"/>
<feature type="transmembrane region" description="Helical" evidence="7">
    <location>
        <begin position="175"/>
        <end position="196"/>
    </location>
</feature>
<dbReference type="InterPro" id="IPR050445">
    <property type="entry name" value="Bact_polysacc_biosynth/exp"/>
</dbReference>
<evidence type="ECO:0000259" key="8">
    <source>
        <dbReference type="Pfam" id="PF02706"/>
    </source>
</evidence>
<evidence type="ECO:0000256" key="5">
    <source>
        <dbReference type="ARBA" id="ARBA00022989"/>
    </source>
</evidence>
<dbReference type="InterPro" id="IPR003856">
    <property type="entry name" value="LPS_length_determ_N"/>
</dbReference>
<keyword evidence="4 7" id="KW-0812">Transmembrane</keyword>
<keyword evidence="11" id="KW-1185">Reference proteome</keyword>
<evidence type="ECO:0000256" key="4">
    <source>
        <dbReference type="ARBA" id="ARBA00022692"/>
    </source>
</evidence>
<dbReference type="PANTHER" id="PTHR32309">
    <property type="entry name" value="TYROSINE-PROTEIN KINASE"/>
    <property type="match status" value="1"/>
</dbReference>
<name>A0A069RD38_PEPLI</name>
<evidence type="ECO:0000256" key="1">
    <source>
        <dbReference type="ARBA" id="ARBA00004651"/>
    </source>
</evidence>
<evidence type="ECO:0000256" key="7">
    <source>
        <dbReference type="SAM" id="Phobius"/>
    </source>
</evidence>
<dbReference type="eggNOG" id="COG3944">
    <property type="taxonomic scope" value="Bacteria"/>
</dbReference>
<dbReference type="STRING" id="1121324.CLIT_14c01290"/>
<feature type="transmembrane region" description="Helical" evidence="7">
    <location>
        <begin position="20"/>
        <end position="42"/>
    </location>
</feature>
<dbReference type="InterPro" id="IPR032807">
    <property type="entry name" value="GNVR"/>
</dbReference>
<evidence type="ECO:0000313" key="10">
    <source>
        <dbReference type="EMBL" id="KDR94668.1"/>
    </source>
</evidence>
<dbReference type="GO" id="GO:0005886">
    <property type="term" value="C:plasma membrane"/>
    <property type="evidence" value="ECO:0007669"/>
    <property type="project" value="UniProtKB-SubCell"/>
</dbReference>
<protein>
    <submittedName>
        <fullName evidence="10">Chain length determinant protein</fullName>
    </submittedName>
</protein>
<organism evidence="10 11">
    <name type="scientific">Peptoclostridium litorale DSM 5388</name>
    <dbReference type="NCBI Taxonomy" id="1121324"/>
    <lineage>
        <taxon>Bacteria</taxon>
        <taxon>Bacillati</taxon>
        <taxon>Bacillota</taxon>
        <taxon>Clostridia</taxon>
        <taxon>Peptostreptococcales</taxon>
        <taxon>Peptoclostridiaceae</taxon>
        <taxon>Peptoclostridium</taxon>
    </lineage>
</organism>
<dbReference type="EMBL" id="JJMM01000014">
    <property type="protein sequence ID" value="KDR94668.1"/>
    <property type="molecule type" value="Genomic_DNA"/>
</dbReference>